<keyword evidence="4 6" id="KW-1133">Transmembrane helix</keyword>
<organism evidence="7 8">
    <name type="scientific">Colwellia marinimaniae</name>
    <dbReference type="NCBI Taxonomy" id="1513592"/>
    <lineage>
        <taxon>Bacteria</taxon>
        <taxon>Pseudomonadati</taxon>
        <taxon>Pseudomonadota</taxon>
        <taxon>Gammaproteobacteria</taxon>
        <taxon>Alteromonadales</taxon>
        <taxon>Colwelliaceae</taxon>
        <taxon>Colwellia</taxon>
    </lineage>
</organism>
<evidence type="ECO:0000256" key="4">
    <source>
        <dbReference type="ARBA" id="ARBA00022989"/>
    </source>
</evidence>
<gene>
    <name evidence="7" type="primary">atpI</name>
    <name evidence="7" type="ORF">MTCD1_00518</name>
</gene>
<comment type="caution">
    <text evidence="7">The sequence shown here is derived from an EMBL/GenBank/DDBJ whole genome shotgun (WGS) entry which is preliminary data.</text>
</comment>
<feature type="transmembrane region" description="Helical" evidence="6">
    <location>
        <begin position="83"/>
        <end position="101"/>
    </location>
</feature>
<name>A0ABQ0MRC9_9GAMM</name>
<keyword evidence="5 6" id="KW-0472">Membrane</keyword>
<evidence type="ECO:0000313" key="8">
    <source>
        <dbReference type="Proteomes" id="UP000197068"/>
    </source>
</evidence>
<dbReference type="RefSeq" id="WP_057179167.1">
    <property type="nucleotide sequence ID" value="NZ_BDQM01000003.1"/>
</dbReference>
<dbReference type="Pfam" id="PF03899">
    <property type="entry name" value="ATP-synt_I"/>
    <property type="match status" value="1"/>
</dbReference>
<feature type="transmembrane region" description="Helical" evidence="6">
    <location>
        <begin position="43"/>
        <end position="62"/>
    </location>
</feature>
<reference evidence="7 8" key="1">
    <citation type="submission" date="2017-06" db="EMBL/GenBank/DDBJ databases">
        <title>Whole Genome Sequences of Colwellia marinimaniae MTCD1.</title>
        <authorList>
            <person name="Kusumoto H."/>
            <person name="Inoue M."/>
            <person name="Tanikawa K."/>
            <person name="Maeji H."/>
            <person name="Cameron J.H."/>
            <person name="Bartlett D.H."/>
        </authorList>
    </citation>
    <scope>NUCLEOTIDE SEQUENCE [LARGE SCALE GENOMIC DNA]</scope>
    <source>
        <strain evidence="7 8">MTCD1</strain>
    </source>
</reference>
<evidence type="ECO:0000313" key="7">
    <source>
        <dbReference type="EMBL" id="GAW94919.1"/>
    </source>
</evidence>
<dbReference type="InterPro" id="IPR005598">
    <property type="entry name" value="ATP_synth_I"/>
</dbReference>
<dbReference type="EMBL" id="BDQM01000003">
    <property type="protein sequence ID" value="GAW94919.1"/>
    <property type="molecule type" value="Genomic_DNA"/>
</dbReference>
<evidence type="ECO:0000256" key="5">
    <source>
        <dbReference type="ARBA" id="ARBA00023136"/>
    </source>
</evidence>
<accession>A0ABQ0MRC9</accession>
<evidence type="ECO:0000256" key="2">
    <source>
        <dbReference type="ARBA" id="ARBA00022475"/>
    </source>
</evidence>
<protein>
    <submittedName>
        <fullName evidence="7">ATP synthase protein I</fullName>
    </submittedName>
</protein>
<evidence type="ECO:0000256" key="3">
    <source>
        <dbReference type="ARBA" id="ARBA00022692"/>
    </source>
</evidence>
<keyword evidence="8" id="KW-1185">Reference proteome</keyword>
<evidence type="ECO:0000256" key="1">
    <source>
        <dbReference type="ARBA" id="ARBA00004651"/>
    </source>
</evidence>
<feature type="transmembrane region" description="Helical" evidence="6">
    <location>
        <begin position="12"/>
        <end position="37"/>
    </location>
</feature>
<proteinExistence type="predicted"/>
<keyword evidence="2" id="KW-1003">Cell membrane</keyword>
<keyword evidence="3 6" id="KW-0812">Transmembrane</keyword>
<dbReference type="Proteomes" id="UP000197068">
    <property type="component" value="Unassembled WGS sequence"/>
</dbReference>
<evidence type="ECO:0000256" key="6">
    <source>
        <dbReference type="SAM" id="Phobius"/>
    </source>
</evidence>
<feature type="transmembrane region" description="Helical" evidence="6">
    <location>
        <begin position="107"/>
        <end position="125"/>
    </location>
</feature>
<comment type="subcellular location">
    <subcellularLocation>
        <location evidence="1">Cell membrane</location>
        <topology evidence="1">Multi-pass membrane protein</topology>
    </subcellularLocation>
</comment>
<sequence>MSNTLTKVGREFAFKQILLMIVVVFIITLTVYFFWGFLHAKSAFVGGFVAIVPNMIFAYKAFRYAGAQSSSKVMESFYSGVKFKMLYTALLFALALKFLVLIPAAFLTTYCVVVFLPLLLPVFLIKNN</sequence>